<keyword evidence="3" id="KW-1003">Cell membrane</keyword>
<dbReference type="CDD" id="cd06173">
    <property type="entry name" value="MFS_MefA_like"/>
    <property type="match status" value="1"/>
</dbReference>
<feature type="transmembrane region" description="Helical" evidence="7">
    <location>
        <begin position="223"/>
        <end position="250"/>
    </location>
</feature>
<dbReference type="Proteomes" id="UP000198661">
    <property type="component" value="Unassembled WGS sequence"/>
</dbReference>
<proteinExistence type="predicted"/>
<dbReference type="PANTHER" id="PTHR23513:SF11">
    <property type="entry name" value="STAPHYLOFERRIN A TRANSPORTER"/>
    <property type="match status" value="1"/>
</dbReference>
<dbReference type="Pfam" id="PF05977">
    <property type="entry name" value="MFS_3"/>
    <property type="match status" value="1"/>
</dbReference>
<comment type="subcellular location">
    <subcellularLocation>
        <location evidence="1">Cell membrane</location>
        <topology evidence="1">Multi-pass membrane protein</topology>
    </subcellularLocation>
</comment>
<evidence type="ECO:0000256" key="1">
    <source>
        <dbReference type="ARBA" id="ARBA00004651"/>
    </source>
</evidence>
<keyword evidence="10" id="KW-1185">Reference proteome</keyword>
<name>A0A1I2R866_9BACL</name>
<dbReference type="PROSITE" id="PS50850">
    <property type="entry name" value="MFS"/>
    <property type="match status" value="1"/>
</dbReference>
<keyword evidence="5 7" id="KW-1133">Transmembrane helix</keyword>
<dbReference type="GO" id="GO:0022857">
    <property type="term" value="F:transmembrane transporter activity"/>
    <property type="evidence" value="ECO:0007669"/>
    <property type="project" value="InterPro"/>
</dbReference>
<dbReference type="STRING" id="201973.SAMN04488025_12727"/>
<feature type="transmembrane region" description="Helical" evidence="7">
    <location>
        <begin position="170"/>
        <end position="190"/>
    </location>
</feature>
<dbReference type="RefSeq" id="WP_092039951.1">
    <property type="nucleotide sequence ID" value="NZ_FOOK01000027.1"/>
</dbReference>
<keyword evidence="4 7" id="KW-0812">Transmembrane</keyword>
<dbReference type="SUPFAM" id="SSF103473">
    <property type="entry name" value="MFS general substrate transporter"/>
    <property type="match status" value="1"/>
</dbReference>
<evidence type="ECO:0000256" key="6">
    <source>
        <dbReference type="ARBA" id="ARBA00023136"/>
    </source>
</evidence>
<dbReference type="OrthoDB" id="3613552at2"/>
<evidence type="ECO:0000313" key="9">
    <source>
        <dbReference type="EMBL" id="SFG34081.1"/>
    </source>
</evidence>
<keyword evidence="6 7" id="KW-0472">Membrane</keyword>
<gene>
    <name evidence="9" type="ORF">SAMN04488025_12727</name>
</gene>
<feature type="transmembrane region" description="Helical" evidence="7">
    <location>
        <begin position="105"/>
        <end position="125"/>
    </location>
</feature>
<dbReference type="PANTHER" id="PTHR23513">
    <property type="entry name" value="INTEGRAL MEMBRANE EFFLUX PROTEIN-RELATED"/>
    <property type="match status" value="1"/>
</dbReference>
<organism evidence="9 10">
    <name type="scientific">Planifilum fulgidum</name>
    <dbReference type="NCBI Taxonomy" id="201973"/>
    <lineage>
        <taxon>Bacteria</taxon>
        <taxon>Bacillati</taxon>
        <taxon>Bacillota</taxon>
        <taxon>Bacilli</taxon>
        <taxon>Bacillales</taxon>
        <taxon>Thermoactinomycetaceae</taxon>
        <taxon>Planifilum</taxon>
    </lineage>
</organism>
<dbReference type="InterPro" id="IPR010290">
    <property type="entry name" value="TM_effector"/>
</dbReference>
<feature type="transmembrane region" description="Helical" evidence="7">
    <location>
        <begin position="78"/>
        <end position="99"/>
    </location>
</feature>
<evidence type="ECO:0000256" key="7">
    <source>
        <dbReference type="SAM" id="Phobius"/>
    </source>
</evidence>
<evidence type="ECO:0000313" key="10">
    <source>
        <dbReference type="Proteomes" id="UP000198661"/>
    </source>
</evidence>
<reference evidence="9 10" key="1">
    <citation type="submission" date="2016-10" db="EMBL/GenBank/DDBJ databases">
        <authorList>
            <person name="de Groot N.N."/>
        </authorList>
    </citation>
    <scope>NUCLEOTIDE SEQUENCE [LARGE SCALE GENOMIC DNA]</scope>
    <source>
        <strain evidence="9 10">DSM 44945</strain>
    </source>
</reference>
<accession>A0A1I2R866</accession>
<feature type="domain" description="Major facilitator superfamily (MFS) profile" evidence="8">
    <location>
        <begin position="12"/>
        <end position="251"/>
    </location>
</feature>
<dbReference type="Gene3D" id="1.20.1250.20">
    <property type="entry name" value="MFS general substrate transporter like domains"/>
    <property type="match status" value="1"/>
</dbReference>
<dbReference type="GO" id="GO:0005886">
    <property type="term" value="C:plasma membrane"/>
    <property type="evidence" value="ECO:0007669"/>
    <property type="project" value="UniProtKB-SubCell"/>
</dbReference>
<dbReference type="AlphaFoldDB" id="A0A1I2R866"/>
<evidence type="ECO:0000256" key="3">
    <source>
        <dbReference type="ARBA" id="ARBA00022475"/>
    </source>
</evidence>
<evidence type="ECO:0000256" key="2">
    <source>
        <dbReference type="ARBA" id="ARBA00022448"/>
    </source>
</evidence>
<dbReference type="InterPro" id="IPR036259">
    <property type="entry name" value="MFS_trans_sf"/>
</dbReference>
<sequence length="251" mass="27374">MPRLVRVLKNRNFSLLWTGHTLSHLGDNIFRVALVWLIVTETNSAQATALVFMAFFIPNILVSLFAGATVDRFSRKGVILASDGVRALMNVLLAALVLLGKVELWSVLCIYVFFGIADAFFQPAYTVIIHELVDRDKRASANSMNGIGRQIGVILGPALGAVLVETVGAAMTFLIDALCLTGSLLAIAMIRYRPKAGKEEAGKGSRSYLSEIREGLQHTFSVSWLWITIMVAALVNAATTGVFNVALPFFW</sequence>
<protein>
    <submittedName>
        <fullName evidence="9">Transmembrane secretion effector</fullName>
    </submittedName>
</protein>
<evidence type="ECO:0000256" key="5">
    <source>
        <dbReference type="ARBA" id="ARBA00022989"/>
    </source>
</evidence>
<evidence type="ECO:0000259" key="8">
    <source>
        <dbReference type="PROSITE" id="PS50850"/>
    </source>
</evidence>
<keyword evidence="2" id="KW-0813">Transport</keyword>
<evidence type="ECO:0000256" key="4">
    <source>
        <dbReference type="ARBA" id="ARBA00022692"/>
    </source>
</evidence>
<dbReference type="EMBL" id="FOOK01000027">
    <property type="protein sequence ID" value="SFG34081.1"/>
    <property type="molecule type" value="Genomic_DNA"/>
</dbReference>
<dbReference type="InterPro" id="IPR020846">
    <property type="entry name" value="MFS_dom"/>
</dbReference>
<feature type="transmembrane region" description="Helical" evidence="7">
    <location>
        <begin position="45"/>
        <end position="66"/>
    </location>
</feature>